<organism evidence="1 2">
    <name type="scientific">Caerostris extrusa</name>
    <name type="common">Bark spider</name>
    <name type="synonym">Caerostris bankana</name>
    <dbReference type="NCBI Taxonomy" id="172846"/>
    <lineage>
        <taxon>Eukaryota</taxon>
        <taxon>Metazoa</taxon>
        <taxon>Ecdysozoa</taxon>
        <taxon>Arthropoda</taxon>
        <taxon>Chelicerata</taxon>
        <taxon>Arachnida</taxon>
        <taxon>Araneae</taxon>
        <taxon>Araneomorphae</taxon>
        <taxon>Entelegynae</taxon>
        <taxon>Araneoidea</taxon>
        <taxon>Araneidae</taxon>
        <taxon>Caerostris</taxon>
    </lineage>
</organism>
<proteinExistence type="predicted"/>
<comment type="caution">
    <text evidence="1">The sequence shown here is derived from an EMBL/GenBank/DDBJ whole genome shotgun (WGS) entry which is preliminary data.</text>
</comment>
<gene>
    <name evidence="1" type="ORF">CEXT_473111</name>
</gene>
<evidence type="ECO:0000313" key="2">
    <source>
        <dbReference type="Proteomes" id="UP001054945"/>
    </source>
</evidence>
<name>A0AAV4NH43_CAEEX</name>
<keyword evidence="2" id="KW-1185">Reference proteome</keyword>
<protein>
    <submittedName>
        <fullName evidence="1">Uncharacterized protein</fullName>
    </submittedName>
</protein>
<dbReference type="Proteomes" id="UP001054945">
    <property type="component" value="Unassembled WGS sequence"/>
</dbReference>
<accession>A0AAV4NH43</accession>
<evidence type="ECO:0000313" key="1">
    <source>
        <dbReference type="EMBL" id="GIX84107.1"/>
    </source>
</evidence>
<sequence length="157" mass="18532">MELNELIWVPHYKEWRDLIFWNCEILNKFSHEKLVLNLLISHNNTNKTVLTPTTDSQLVDSSCGKPFLFLKKNSLPLLRFSADDLCMCDNDCLYRYNILDATACYERGQGTEDIYSKRELFGMCARRFRERFSGDPDWSVRGKGPFWSGEWKKVVKY</sequence>
<dbReference type="EMBL" id="BPLR01020930">
    <property type="protein sequence ID" value="GIX84107.1"/>
    <property type="molecule type" value="Genomic_DNA"/>
</dbReference>
<reference evidence="1 2" key="1">
    <citation type="submission" date="2021-06" db="EMBL/GenBank/DDBJ databases">
        <title>Caerostris extrusa draft genome.</title>
        <authorList>
            <person name="Kono N."/>
            <person name="Arakawa K."/>
        </authorList>
    </citation>
    <scope>NUCLEOTIDE SEQUENCE [LARGE SCALE GENOMIC DNA]</scope>
</reference>
<dbReference type="AlphaFoldDB" id="A0AAV4NH43"/>